<dbReference type="KEGG" id="ovi:T265_10822"/>
<dbReference type="Proteomes" id="UP000054324">
    <property type="component" value="Unassembled WGS sequence"/>
</dbReference>
<gene>
    <name evidence="1" type="ORF">T265_10822</name>
</gene>
<protein>
    <submittedName>
        <fullName evidence="1">Uncharacterized protein</fullName>
    </submittedName>
</protein>
<name>A0A074Z0Z6_OPIVI</name>
<evidence type="ECO:0000313" key="2">
    <source>
        <dbReference type="Proteomes" id="UP000054324"/>
    </source>
</evidence>
<dbReference type="EMBL" id="KL597030">
    <property type="protein sequence ID" value="KER20691.1"/>
    <property type="molecule type" value="Genomic_DNA"/>
</dbReference>
<reference evidence="1 2" key="1">
    <citation type="submission" date="2013-11" db="EMBL/GenBank/DDBJ databases">
        <title>Opisthorchis viverrini - life in the bile duct.</title>
        <authorList>
            <person name="Young N.D."/>
            <person name="Nagarajan N."/>
            <person name="Lin S.J."/>
            <person name="Korhonen P.K."/>
            <person name="Jex A.R."/>
            <person name="Hall R.S."/>
            <person name="Safavi-Hemami H."/>
            <person name="Kaewkong W."/>
            <person name="Bertrand D."/>
            <person name="Gao S."/>
            <person name="Seet Q."/>
            <person name="Wongkham S."/>
            <person name="Teh B.T."/>
            <person name="Wongkham C."/>
            <person name="Intapan P.M."/>
            <person name="Maleewong W."/>
            <person name="Yang X."/>
            <person name="Hu M."/>
            <person name="Wang Z."/>
            <person name="Hofmann A."/>
            <person name="Sternberg P.W."/>
            <person name="Tan P."/>
            <person name="Wang J."/>
            <person name="Gasser R.B."/>
        </authorList>
    </citation>
    <scope>NUCLEOTIDE SEQUENCE [LARGE SCALE GENOMIC DNA]</scope>
</reference>
<accession>A0A074Z0Z6</accession>
<proteinExistence type="predicted"/>
<dbReference type="RefSeq" id="XP_009175565.1">
    <property type="nucleotide sequence ID" value="XM_009177301.1"/>
</dbReference>
<keyword evidence="2" id="KW-1185">Reference proteome</keyword>
<organism evidence="1 2">
    <name type="scientific">Opisthorchis viverrini</name>
    <name type="common">Southeast Asian liver fluke</name>
    <dbReference type="NCBI Taxonomy" id="6198"/>
    <lineage>
        <taxon>Eukaryota</taxon>
        <taxon>Metazoa</taxon>
        <taxon>Spiralia</taxon>
        <taxon>Lophotrochozoa</taxon>
        <taxon>Platyhelminthes</taxon>
        <taxon>Trematoda</taxon>
        <taxon>Digenea</taxon>
        <taxon>Opisthorchiida</taxon>
        <taxon>Opisthorchiata</taxon>
        <taxon>Opisthorchiidae</taxon>
        <taxon>Opisthorchis</taxon>
    </lineage>
</organism>
<evidence type="ECO:0000313" key="1">
    <source>
        <dbReference type="EMBL" id="KER20691.1"/>
    </source>
</evidence>
<dbReference type="AlphaFoldDB" id="A0A074Z0Z6"/>
<sequence>MAHSCICGPCRAGFLQVHPDSEKKESTMPDTLVLSVFDGDEAGSKKFHETIGLIQCRYNETRTKIAGLQCWRDYTLELNSGLDKWDSEVHFVYPSKILQYEGPQHQSKPEPAADIADWEIPQWQWYLQELNEKLFNKEDNLHL</sequence>
<dbReference type="CTD" id="20324990"/>
<dbReference type="GeneID" id="20324990"/>